<evidence type="ECO:0000256" key="4">
    <source>
        <dbReference type="ARBA" id="ARBA00022833"/>
    </source>
</evidence>
<evidence type="ECO:0000313" key="8">
    <source>
        <dbReference type="Proteomes" id="UP000216013"/>
    </source>
</evidence>
<protein>
    <recommendedName>
        <fullName evidence="6">Alanyl-transfer RNA synthetases family profile domain-containing protein</fullName>
    </recommendedName>
</protein>
<evidence type="ECO:0000256" key="5">
    <source>
        <dbReference type="SAM" id="Coils"/>
    </source>
</evidence>
<dbReference type="AlphaFoldDB" id="A0A268A9Z6"/>
<dbReference type="PROSITE" id="PS50860">
    <property type="entry name" value="AA_TRNA_LIGASE_II_ALA"/>
    <property type="match status" value="1"/>
</dbReference>
<name>A0A268A9Z6_9BACI</name>
<dbReference type="GO" id="GO:0003676">
    <property type="term" value="F:nucleic acid binding"/>
    <property type="evidence" value="ECO:0007669"/>
    <property type="project" value="InterPro"/>
</dbReference>
<dbReference type="GO" id="GO:0006419">
    <property type="term" value="P:alanyl-tRNA aminoacylation"/>
    <property type="evidence" value="ECO:0007669"/>
    <property type="project" value="InterPro"/>
</dbReference>
<evidence type="ECO:0000313" key="7">
    <source>
        <dbReference type="EMBL" id="PAD20946.1"/>
    </source>
</evidence>
<dbReference type="InterPro" id="IPR009000">
    <property type="entry name" value="Transl_B-barrel_sf"/>
</dbReference>
<dbReference type="Gene3D" id="2.40.30.130">
    <property type="match status" value="1"/>
</dbReference>
<dbReference type="PANTHER" id="PTHR43462:SF1">
    <property type="entry name" value="ALANYL-TRNA EDITING PROTEIN AARSD1"/>
    <property type="match status" value="1"/>
</dbReference>
<dbReference type="InterPro" id="IPR018165">
    <property type="entry name" value="Ala-tRNA-synth_IIc_core"/>
</dbReference>
<dbReference type="Gene3D" id="3.10.310.40">
    <property type="match status" value="1"/>
</dbReference>
<dbReference type="GO" id="GO:0005524">
    <property type="term" value="F:ATP binding"/>
    <property type="evidence" value="ECO:0007669"/>
    <property type="project" value="InterPro"/>
</dbReference>
<dbReference type="GO" id="GO:0004813">
    <property type="term" value="F:alanine-tRNA ligase activity"/>
    <property type="evidence" value="ECO:0007669"/>
    <property type="project" value="InterPro"/>
</dbReference>
<dbReference type="Pfam" id="PF02272">
    <property type="entry name" value="DHHA1"/>
    <property type="match status" value="1"/>
</dbReference>
<dbReference type="InterPro" id="IPR018163">
    <property type="entry name" value="Thr/Ala-tRNA-synth_IIc_edit"/>
</dbReference>
<evidence type="ECO:0000256" key="3">
    <source>
        <dbReference type="ARBA" id="ARBA00022723"/>
    </source>
</evidence>
<dbReference type="SUPFAM" id="SSF55186">
    <property type="entry name" value="ThrRS/AlaRS common domain"/>
    <property type="match status" value="1"/>
</dbReference>
<dbReference type="PANTHER" id="PTHR43462">
    <property type="entry name" value="ALANYL-TRNA EDITING PROTEIN"/>
    <property type="match status" value="1"/>
</dbReference>
<evidence type="ECO:0000256" key="1">
    <source>
        <dbReference type="ARBA" id="ARBA00001947"/>
    </source>
</evidence>
<keyword evidence="5" id="KW-0175">Coiled coil</keyword>
<keyword evidence="3" id="KW-0479">Metal-binding</keyword>
<reference evidence="7 8" key="1">
    <citation type="submission" date="2017-07" db="EMBL/GenBank/DDBJ databases">
        <title>Isolation and whole genome analysis of endospore-forming bacteria from heroin.</title>
        <authorList>
            <person name="Kalinowski J."/>
            <person name="Ahrens B."/>
            <person name="Al-Dilaimi A."/>
            <person name="Winkler A."/>
            <person name="Wibberg D."/>
            <person name="Schleenbecker U."/>
            <person name="Ruckert C."/>
            <person name="Wolfel R."/>
            <person name="Grass G."/>
        </authorList>
    </citation>
    <scope>NUCLEOTIDE SEQUENCE [LARGE SCALE GENOMIC DNA]</scope>
    <source>
        <strain evidence="7 8">7528</strain>
    </source>
</reference>
<dbReference type="InterPro" id="IPR012947">
    <property type="entry name" value="tRNA_SAD"/>
</dbReference>
<dbReference type="Pfam" id="PF07973">
    <property type="entry name" value="tRNA_SAD"/>
    <property type="match status" value="1"/>
</dbReference>
<gene>
    <name evidence="7" type="ORF">CHH64_10315</name>
</gene>
<feature type="domain" description="Alanyl-transfer RNA synthetases family profile" evidence="6">
    <location>
        <begin position="1"/>
        <end position="237"/>
    </location>
</feature>
<accession>A0A268A9Z6</accession>
<dbReference type="GO" id="GO:0005737">
    <property type="term" value="C:cytoplasm"/>
    <property type="evidence" value="ECO:0007669"/>
    <property type="project" value="UniProtKB-SubCell"/>
</dbReference>
<sequence>MIDMSKLLYREDAFCEKWETVVDDTYEKDGLYYVSLKETAFYPGGGGQPADRGTIADLEVKAIESKDAVPYYGLESSIKGKVECRIEWDYRFDLMQQHTGQHLLSAAFRLVLDRPTIGFHLGQEAVTIDLSGDKLTEAELQLTEQKVNELIYDNRLVTSYYVTVAQLAELPVVKQPSVTEDVRIVEIDGVEYNPCGGTHVLSTGQIGLIKILKTEKQKQGQRIYFQCGKRALETTRNMFSIVEKAADQFQTNSQEVLDRIQKQAADLQSAVKKAEELEVRLEELELKELIQTKAPIATRCYEGKNVKALQRMAAKLLEAGKEFVILSDSAERKLVLTHNLDEFHSGNLFRTSLSDFGGKGGGSAQMAQASFQQTEDLERYVRFLQEHYRSIV</sequence>
<comment type="cofactor">
    <cofactor evidence="1">
        <name>Zn(2+)</name>
        <dbReference type="ChEBI" id="CHEBI:29105"/>
    </cofactor>
</comment>
<keyword evidence="4" id="KW-0862">Zinc</keyword>
<dbReference type="EMBL" id="NPBV01000018">
    <property type="protein sequence ID" value="PAD20946.1"/>
    <property type="molecule type" value="Genomic_DNA"/>
</dbReference>
<dbReference type="SUPFAM" id="SSF50447">
    <property type="entry name" value="Translation proteins"/>
    <property type="match status" value="1"/>
</dbReference>
<proteinExistence type="predicted"/>
<evidence type="ECO:0000259" key="6">
    <source>
        <dbReference type="PROSITE" id="PS50860"/>
    </source>
</evidence>
<dbReference type="InterPro" id="IPR003156">
    <property type="entry name" value="DHHA1_dom"/>
</dbReference>
<dbReference type="GO" id="GO:0046872">
    <property type="term" value="F:metal ion binding"/>
    <property type="evidence" value="ECO:0007669"/>
    <property type="project" value="UniProtKB-KW"/>
</dbReference>
<dbReference type="SMART" id="SM00863">
    <property type="entry name" value="tRNA_SAD"/>
    <property type="match status" value="1"/>
</dbReference>
<comment type="subcellular location">
    <subcellularLocation>
        <location evidence="2">Cytoplasm</location>
    </subcellularLocation>
</comment>
<organism evidence="7 8">
    <name type="scientific">Terribacillus saccharophilus</name>
    <dbReference type="NCBI Taxonomy" id="361277"/>
    <lineage>
        <taxon>Bacteria</taxon>
        <taxon>Bacillati</taxon>
        <taxon>Bacillota</taxon>
        <taxon>Bacilli</taxon>
        <taxon>Bacillales</taxon>
        <taxon>Bacillaceae</taxon>
        <taxon>Terribacillus</taxon>
    </lineage>
</organism>
<feature type="coiled-coil region" evidence="5">
    <location>
        <begin position="257"/>
        <end position="292"/>
    </location>
</feature>
<dbReference type="Proteomes" id="UP000216013">
    <property type="component" value="Unassembled WGS sequence"/>
</dbReference>
<dbReference type="GO" id="GO:0002161">
    <property type="term" value="F:aminoacyl-tRNA deacylase activity"/>
    <property type="evidence" value="ECO:0007669"/>
    <property type="project" value="UniProtKB-ARBA"/>
</dbReference>
<evidence type="ECO:0000256" key="2">
    <source>
        <dbReference type="ARBA" id="ARBA00004496"/>
    </source>
</evidence>
<dbReference type="InterPro" id="IPR051335">
    <property type="entry name" value="Alanyl-tRNA_Editing_Enzymes"/>
</dbReference>
<dbReference type="Gene3D" id="3.30.980.10">
    <property type="entry name" value="Threonyl-trna Synthetase, Chain A, domain 2"/>
    <property type="match status" value="1"/>
</dbReference>
<comment type="caution">
    <text evidence="7">The sequence shown here is derived from an EMBL/GenBank/DDBJ whole genome shotgun (WGS) entry which is preliminary data.</text>
</comment>